<dbReference type="PROSITE" id="PS51352">
    <property type="entry name" value="THIOREDOXIN_2"/>
    <property type="match status" value="1"/>
</dbReference>
<proteinExistence type="predicted"/>
<evidence type="ECO:0000256" key="2">
    <source>
        <dbReference type="SAM" id="SignalP"/>
    </source>
</evidence>
<protein>
    <submittedName>
        <fullName evidence="4">TlpA family protein disulfide reductase</fullName>
    </submittedName>
</protein>
<dbReference type="PANTHER" id="PTHR42852:SF17">
    <property type="entry name" value="THIOREDOXIN-LIKE PROTEIN HI_1115"/>
    <property type="match status" value="1"/>
</dbReference>
<dbReference type="InterPro" id="IPR013766">
    <property type="entry name" value="Thioredoxin_domain"/>
</dbReference>
<dbReference type="InterPro" id="IPR050553">
    <property type="entry name" value="Thioredoxin_ResA/DsbE_sf"/>
</dbReference>
<dbReference type="CDD" id="cd02966">
    <property type="entry name" value="TlpA_like_family"/>
    <property type="match status" value="1"/>
</dbReference>
<dbReference type="PROSITE" id="PS00194">
    <property type="entry name" value="THIOREDOXIN_1"/>
    <property type="match status" value="1"/>
</dbReference>
<feature type="signal peptide" evidence="2">
    <location>
        <begin position="1"/>
        <end position="28"/>
    </location>
</feature>
<keyword evidence="2" id="KW-0732">Signal</keyword>
<dbReference type="AlphaFoldDB" id="A0A369TEC8"/>
<evidence type="ECO:0000313" key="4">
    <source>
        <dbReference type="EMBL" id="RDD62914.1"/>
    </source>
</evidence>
<dbReference type="EMBL" id="QPMH01000003">
    <property type="protein sequence ID" value="RDD62914.1"/>
    <property type="molecule type" value="Genomic_DNA"/>
</dbReference>
<dbReference type="GO" id="GO:0015036">
    <property type="term" value="F:disulfide oxidoreductase activity"/>
    <property type="evidence" value="ECO:0007669"/>
    <property type="project" value="UniProtKB-ARBA"/>
</dbReference>
<dbReference type="PANTHER" id="PTHR42852">
    <property type="entry name" value="THIOL:DISULFIDE INTERCHANGE PROTEIN DSBE"/>
    <property type="match status" value="1"/>
</dbReference>
<dbReference type="Gene3D" id="3.40.30.10">
    <property type="entry name" value="Glutaredoxin"/>
    <property type="match status" value="1"/>
</dbReference>
<reference evidence="4 5" key="1">
    <citation type="submission" date="2018-07" db="EMBL/GenBank/DDBJ databases">
        <title>Venubactetium sediminum gen. nov., sp. nov., isolated from a marine solar saltern.</title>
        <authorList>
            <person name="Wang S."/>
        </authorList>
    </citation>
    <scope>NUCLEOTIDE SEQUENCE [LARGE SCALE GENOMIC DNA]</scope>
    <source>
        <strain evidence="4 5">WD2A32</strain>
    </source>
</reference>
<feature type="chain" id="PRO_5016645783" evidence="2">
    <location>
        <begin position="29"/>
        <end position="199"/>
    </location>
</feature>
<dbReference type="InterPro" id="IPR000866">
    <property type="entry name" value="AhpC/TSA"/>
</dbReference>
<evidence type="ECO:0000259" key="3">
    <source>
        <dbReference type="PROSITE" id="PS51352"/>
    </source>
</evidence>
<dbReference type="GO" id="GO:0016209">
    <property type="term" value="F:antioxidant activity"/>
    <property type="evidence" value="ECO:0007669"/>
    <property type="project" value="InterPro"/>
</dbReference>
<dbReference type="Proteomes" id="UP000253941">
    <property type="component" value="Unassembled WGS sequence"/>
</dbReference>
<sequence>MLQGKSWCTPLAALAVVALLALPAAALAGGPPLEGSFGKRFVIKDEPKPAPDVAFSDRDGGSVTLQDFKGKVVLLNFWATWCAPCVEEMPTLDALEADLRDEGLKVLAVSEDAGGLDQVEPFLREKLNLDNLEVFLDPKGRLGGAMGLRGMPTTFLIDARGNVVGGMEGPADWNGEPVKKLIRYYLDRAREEGVIQTSG</sequence>
<accession>A0A369TEC8</accession>
<name>A0A369TEC8_9PROT</name>
<evidence type="ECO:0000313" key="5">
    <source>
        <dbReference type="Proteomes" id="UP000253941"/>
    </source>
</evidence>
<dbReference type="InterPro" id="IPR036249">
    <property type="entry name" value="Thioredoxin-like_sf"/>
</dbReference>
<feature type="domain" description="Thioredoxin" evidence="3">
    <location>
        <begin position="44"/>
        <end position="191"/>
    </location>
</feature>
<evidence type="ECO:0000256" key="1">
    <source>
        <dbReference type="ARBA" id="ARBA00023284"/>
    </source>
</evidence>
<dbReference type="InterPro" id="IPR017937">
    <property type="entry name" value="Thioredoxin_CS"/>
</dbReference>
<gene>
    <name evidence="4" type="ORF">DRB17_03825</name>
</gene>
<comment type="caution">
    <text evidence="4">The sequence shown here is derived from an EMBL/GenBank/DDBJ whole genome shotgun (WGS) entry which is preliminary data.</text>
</comment>
<dbReference type="RefSeq" id="WP_114580864.1">
    <property type="nucleotide sequence ID" value="NZ_QPMH01000003.1"/>
</dbReference>
<keyword evidence="1" id="KW-0676">Redox-active center</keyword>
<dbReference type="Pfam" id="PF00578">
    <property type="entry name" value="AhpC-TSA"/>
    <property type="match status" value="1"/>
</dbReference>
<keyword evidence="5" id="KW-1185">Reference proteome</keyword>
<dbReference type="SUPFAM" id="SSF52833">
    <property type="entry name" value="Thioredoxin-like"/>
    <property type="match status" value="1"/>
</dbReference>
<organism evidence="4 5">
    <name type="scientific">Ferruginivarius sediminum</name>
    <dbReference type="NCBI Taxonomy" id="2661937"/>
    <lineage>
        <taxon>Bacteria</taxon>
        <taxon>Pseudomonadati</taxon>
        <taxon>Pseudomonadota</taxon>
        <taxon>Alphaproteobacteria</taxon>
        <taxon>Rhodospirillales</taxon>
        <taxon>Rhodospirillaceae</taxon>
        <taxon>Ferruginivarius</taxon>
    </lineage>
</organism>